<organism evidence="1 2">
    <name type="scientific">Acanthosepion pharaonis</name>
    <name type="common">Pharaoh cuttlefish</name>
    <name type="synonym">Sepia pharaonis</name>
    <dbReference type="NCBI Taxonomy" id="158019"/>
    <lineage>
        <taxon>Eukaryota</taxon>
        <taxon>Metazoa</taxon>
        <taxon>Spiralia</taxon>
        <taxon>Lophotrochozoa</taxon>
        <taxon>Mollusca</taxon>
        <taxon>Cephalopoda</taxon>
        <taxon>Coleoidea</taxon>
        <taxon>Decapodiformes</taxon>
        <taxon>Sepiida</taxon>
        <taxon>Sepiina</taxon>
        <taxon>Sepiidae</taxon>
        <taxon>Acanthosepion</taxon>
    </lineage>
</organism>
<name>A0A812DPB7_ACAPH</name>
<dbReference type="Proteomes" id="UP000597762">
    <property type="component" value="Unassembled WGS sequence"/>
</dbReference>
<dbReference type="OrthoDB" id="7387685at2759"/>
<evidence type="ECO:0000313" key="2">
    <source>
        <dbReference type="Proteomes" id="UP000597762"/>
    </source>
</evidence>
<dbReference type="PANTHER" id="PTHR47018:SF1">
    <property type="entry name" value="TESMIN_TSO1-LIKE CXC DOMAIN-CONTAINING PROTEIN"/>
    <property type="match status" value="1"/>
</dbReference>
<accession>A0A812DPB7</accession>
<keyword evidence="2" id="KW-1185">Reference proteome</keyword>
<gene>
    <name evidence="1" type="ORF">SPHA_55438</name>
</gene>
<comment type="caution">
    <text evidence="1">The sequence shown here is derived from an EMBL/GenBank/DDBJ whole genome shotgun (WGS) entry which is preliminary data.</text>
</comment>
<proteinExistence type="predicted"/>
<reference evidence="1" key="1">
    <citation type="submission" date="2021-01" db="EMBL/GenBank/DDBJ databases">
        <authorList>
            <person name="Li R."/>
            <person name="Bekaert M."/>
        </authorList>
    </citation>
    <scope>NUCLEOTIDE SEQUENCE</scope>
    <source>
        <strain evidence="1">Farmed</strain>
    </source>
</reference>
<evidence type="ECO:0000313" key="1">
    <source>
        <dbReference type="EMBL" id="CAE1303155.1"/>
    </source>
</evidence>
<dbReference type="EMBL" id="CAHIKZ030003692">
    <property type="protein sequence ID" value="CAE1303155.1"/>
    <property type="molecule type" value="Genomic_DNA"/>
</dbReference>
<protein>
    <submittedName>
        <fullName evidence="1">Uncharacterized protein</fullName>
    </submittedName>
</protein>
<dbReference type="AlphaFoldDB" id="A0A812DPB7"/>
<sequence length="657" mass="74374">MLADSGWTSALVEADVASSGTADSFLSATNVTKTRQAHQVTACSLFQLLKKVYSSYLAEHSDGDEEASSFVEWCDSRKKESPQFAFWFSILNMELSVLTLVRAFREGNFNLYRESLSELIPYLFANDSVNYARWLPIHLRDMISLEKQHPKVAREFHNGNFVVHKTDNKFSAMAIDQVHEQNNAVMKGDGGAVRLTEDPSALRRWMVAGPEISKFVADYEAVSGSKEAKKGSHHHEQSPTAQKAFFEKVQRLTSVIEEMGNPFSEESTDVLSLYTKDITDLTAALLVASHLEKGKEQFQIFMDKFKTDSQHFYQPIKRNNKGFFKTSTDSTEKSEAQLLKRDCQLFSSLFISCQSRGCDLPEFFKHENQSFPPSLSKRGKLHVATKSDLVDVLQTKGELPETDVLIADGAFLVNTVTPRTPKTFEEYARQDILPKVQYYSSNYKRTDIIFYVYHEPSLKSEARSKRGKSIRRRVTAMRKTPTNWKSFLRNNANKTELLNFLADEVGKMLTTNEVIVTQEENSLPSSSHPDTKIDELAPCTHEEADTRIFLHAWNAAKDGHKSLMIEANDTGIVVISLMSSFSAMGMEKMWIAYGKGEHTRWIPIHNLASSLGPEKTKGYYSSMYFPGVMWYLDSMAKGKKAWQTCLGYICETQPLSS</sequence>
<dbReference type="PANTHER" id="PTHR47018">
    <property type="entry name" value="CXC DOMAIN-CONTAINING PROTEIN-RELATED"/>
    <property type="match status" value="1"/>
</dbReference>